<evidence type="ECO:0000259" key="2">
    <source>
        <dbReference type="Pfam" id="PF08740"/>
    </source>
</evidence>
<reference evidence="3" key="2">
    <citation type="submission" date="2020-02" db="EMBL/GenBank/DDBJ databases">
        <authorList>
            <person name="Gilchrist C.L.M."/>
            <person name="Chooi Y.-H."/>
        </authorList>
    </citation>
    <scope>NUCLEOTIDE SEQUENCE</scope>
    <source>
        <strain evidence="3">MST-FP2251</strain>
    </source>
</reference>
<comment type="caution">
    <text evidence="3">The sequence shown here is derived from an EMBL/GenBank/DDBJ whole genome shotgun (WGS) entry which is preliminary data.</text>
</comment>
<protein>
    <recommendedName>
        <fullName evidence="2">BCS1 N-terminal domain-containing protein</fullName>
    </recommendedName>
</protein>
<evidence type="ECO:0000313" key="3">
    <source>
        <dbReference type="EMBL" id="KAF9882591.1"/>
    </source>
</evidence>
<keyword evidence="1" id="KW-0472">Membrane</keyword>
<evidence type="ECO:0000256" key="1">
    <source>
        <dbReference type="SAM" id="Phobius"/>
    </source>
</evidence>
<keyword evidence="1" id="KW-0812">Transmembrane</keyword>
<accession>A0AAD4CA07</accession>
<gene>
    <name evidence="3" type="ORF">FE257_006225</name>
</gene>
<dbReference type="EMBL" id="VCAU01000284">
    <property type="protein sequence ID" value="KAF9882591.1"/>
    <property type="molecule type" value="Genomic_DNA"/>
</dbReference>
<evidence type="ECO:0000313" key="4">
    <source>
        <dbReference type="Proteomes" id="UP001194746"/>
    </source>
</evidence>
<feature type="domain" description="BCS1 N-terminal" evidence="2">
    <location>
        <begin position="49"/>
        <end position="110"/>
    </location>
</feature>
<reference evidence="3" key="1">
    <citation type="journal article" date="2019" name="Beilstein J. Org. Chem.">
        <title>Nanangenines: drimane sesquiterpenoids as the dominant metabolite cohort of a novel Australian fungus, Aspergillus nanangensis.</title>
        <authorList>
            <person name="Lacey H.J."/>
            <person name="Gilchrist C.L.M."/>
            <person name="Crombie A."/>
            <person name="Kalaitzis J.A."/>
            <person name="Vuong D."/>
            <person name="Rutledge P.J."/>
            <person name="Turner P."/>
            <person name="Pitt J.I."/>
            <person name="Lacey E."/>
            <person name="Chooi Y.H."/>
            <person name="Piggott A.M."/>
        </authorList>
    </citation>
    <scope>NUCLEOTIDE SEQUENCE</scope>
    <source>
        <strain evidence="3">MST-FP2251</strain>
    </source>
</reference>
<keyword evidence="1" id="KW-1133">Transmembrane helix</keyword>
<dbReference type="InterPro" id="IPR014851">
    <property type="entry name" value="BCS1_N"/>
</dbReference>
<keyword evidence="4" id="KW-1185">Reference proteome</keyword>
<dbReference type="Pfam" id="PF08740">
    <property type="entry name" value="BCS1_N"/>
    <property type="match status" value="1"/>
</dbReference>
<organism evidence="3 4">
    <name type="scientific">Aspergillus nanangensis</name>
    <dbReference type="NCBI Taxonomy" id="2582783"/>
    <lineage>
        <taxon>Eukaryota</taxon>
        <taxon>Fungi</taxon>
        <taxon>Dikarya</taxon>
        <taxon>Ascomycota</taxon>
        <taxon>Pezizomycotina</taxon>
        <taxon>Eurotiomycetes</taxon>
        <taxon>Eurotiomycetidae</taxon>
        <taxon>Eurotiales</taxon>
        <taxon>Aspergillaceae</taxon>
        <taxon>Aspergillus</taxon>
        <taxon>Aspergillus subgen. Circumdati</taxon>
    </lineage>
</organism>
<name>A0AAD4CA07_ASPNN</name>
<dbReference type="Proteomes" id="UP001194746">
    <property type="component" value="Unassembled WGS sequence"/>
</dbReference>
<sequence>MNALNDGYYGPSQMSPIDVIFPGFSMVSASAHQLFAGNLDSYTRLFCIFGVFVLFTRYGANYVWGIVRIYFTSTIYVSYYDEAYDMLVDWIADQPFVHNAHSLIARVRSTASVI</sequence>
<proteinExistence type="predicted"/>
<feature type="transmembrane region" description="Helical" evidence="1">
    <location>
        <begin position="42"/>
        <end position="60"/>
    </location>
</feature>
<dbReference type="AlphaFoldDB" id="A0AAD4CA07"/>